<evidence type="ECO:0000313" key="2">
    <source>
        <dbReference type="EMBL" id="GMR37083.1"/>
    </source>
</evidence>
<organism evidence="2 3">
    <name type="scientific">Pristionchus mayeri</name>
    <dbReference type="NCBI Taxonomy" id="1317129"/>
    <lineage>
        <taxon>Eukaryota</taxon>
        <taxon>Metazoa</taxon>
        <taxon>Ecdysozoa</taxon>
        <taxon>Nematoda</taxon>
        <taxon>Chromadorea</taxon>
        <taxon>Rhabditida</taxon>
        <taxon>Rhabditina</taxon>
        <taxon>Diplogasteromorpha</taxon>
        <taxon>Diplogasteroidea</taxon>
        <taxon>Neodiplogasteridae</taxon>
        <taxon>Pristionchus</taxon>
    </lineage>
</organism>
<dbReference type="AlphaFoldDB" id="A0AAN5C4K6"/>
<name>A0AAN5C4K6_9BILA</name>
<feature type="compositionally biased region" description="Pro residues" evidence="1">
    <location>
        <begin position="14"/>
        <end position="26"/>
    </location>
</feature>
<evidence type="ECO:0000313" key="3">
    <source>
        <dbReference type="Proteomes" id="UP001328107"/>
    </source>
</evidence>
<feature type="compositionally biased region" description="Basic and acidic residues" evidence="1">
    <location>
        <begin position="681"/>
        <end position="690"/>
    </location>
</feature>
<gene>
    <name evidence="2" type="ORF">PMAYCL1PPCAC_07278</name>
</gene>
<feature type="compositionally biased region" description="Acidic residues" evidence="1">
    <location>
        <begin position="698"/>
        <end position="711"/>
    </location>
</feature>
<proteinExistence type="predicted"/>
<dbReference type="EMBL" id="BTRK01000002">
    <property type="protein sequence ID" value="GMR37083.1"/>
    <property type="molecule type" value="Genomic_DNA"/>
</dbReference>
<reference evidence="3" key="1">
    <citation type="submission" date="2022-10" db="EMBL/GenBank/DDBJ databases">
        <title>Genome assembly of Pristionchus species.</title>
        <authorList>
            <person name="Yoshida K."/>
            <person name="Sommer R.J."/>
        </authorList>
    </citation>
    <scope>NUCLEOTIDE SEQUENCE [LARGE SCALE GENOMIC DNA]</scope>
    <source>
        <strain evidence="3">RS5460</strain>
    </source>
</reference>
<accession>A0AAN5C4K6</accession>
<protein>
    <submittedName>
        <fullName evidence="2">Uncharacterized protein</fullName>
    </submittedName>
</protein>
<comment type="caution">
    <text evidence="2">The sequence shown here is derived from an EMBL/GenBank/DDBJ whole genome shotgun (WGS) entry which is preliminary data.</text>
</comment>
<feature type="region of interest" description="Disordered" evidence="1">
    <location>
        <begin position="1"/>
        <end position="34"/>
    </location>
</feature>
<evidence type="ECO:0000256" key="1">
    <source>
        <dbReference type="SAM" id="MobiDB-lite"/>
    </source>
</evidence>
<sequence length="756" mass="87190">MDWLTGVTTRRKSPSPPPIQPPPLPAPRSQKKRVTVVVEDEDVPSTTTPSFSSPFPFTTPHLPHPIRPVVPRRPYLNLGPSPVRLPVLETHRIEEGPVSIPYYSITLPDYGIYSVATPSTYGGLQYDSYGPKATLVSQYNLASFWRRPGVGGVEGRIRPLLGVRKDHGALKHLPGFPNYCKYMKEDREDGDRRGRNLMAASKRREGEKRVEIWTVNERSRRKKLERLTMKTKKDGGLRRVKIEEDMTVDGVIIELRRVEWSEGAVWVRRKGGALSIVSRDEGGGELSQLEMENGAVKEWSESVWMDGEMAILMDDGTLKHGTIEIMKEVKTGNIAIETVTHTDHPRVLVIGSAHECSLLDLREKMKTRVFNHFRVPPLTSGGEKDHYLIPRHKEEETIPRIRHLKTMRESPRNTIVVTDVGVYVVDERCNERALLSTSHPMHGGGDGLWYGGRRREDGGRTHTLTMVDHRREEWMEWQIYEGGGGGLSGVSPWKKMRDVEGKKTRGVCYVETREGRSARVRQVDDGSIHYEVIGEEGWKEEEEEEVMEGGGEWEEEIREEWKGGRREGMIVDARVRGEIEEKRTKMRIKELREWIEKEEKSEDEEEKGREDVKELLEEWKEEMSEKWMIGRGLKKVFEYHKEEMGNGVEGEEEEDEYVEWAIPPDEKLEETLEWRKRRKEELMKEREGEQRRKRMETVEQEMGEEMTMDEDGMVSMEGEREGIVPSLDEAVGSVSIEKKKERVEDEITAGIDWLNF</sequence>
<dbReference type="Proteomes" id="UP001328107">
    <property type="component" value="Unassembled WGS sequence"/>
</dbReference>
<keyword evidence="3" id="KW-1185">Reference proteome</keyword>
<feature type="region of interest" description="Disordered" evidence="1">
    <location>
        <begin position="681"/>
        <end position="711"/>
    </location>
</feature>